<sequence length="214" mass="24315">MDNSNKEGTSEKSHFASTYFNLYYKNFVKSNDETTNTSETSNSTAPPITNYQNISNTQPVSQNINKYPQYYSQYSTNYANNVQYTPNQYQYTPPVYYNPISTILMNQSSVTTPINVTSVFTEPINTKIKKKDGLPKKSRFNQEFATTKSVPSVGDLAKIKFSIPPPPILHSNSNFNQAGKNVQFQIPIKKNVYKSNFNEENKIPKSPPMDNSQK</sequence>
<reference evidence="1 2" key="1">
    <citation type="submission" date="2016-04" db="EMBL/GenBank/DDBJ databases">
        <title>The genome of Intoshia linei affirms orthonectids as highly simplified spiralians.</title>
        <authorList>
            <person name="Mikhailov K.V."/>
            <person name="Slusarev G.S."/>
            <person name="Nikitin M.A."/>
            <person name="Logacheva M.D."/>
            <person name="Penin A."/>
            <person name="Aleoshin V."/>
            <person name="Panchin Y.V."/>
        </authorList>
    </citation>
    <scope>NUCLEOTIDE SEQUENCE [LARGE SCALE GENOMIC DNA]</scope>
    <source>
        <strain evidence="1">Intl2013</strain>
        <tissue evidence="1">Whole animal</tissue>
    </source>
</reference>
<dbReference type="Proteomes" id="UP000078046">
    <property type="component" value="Unassembled WGS sequence"/>
</dbReference>
<keyword evidence="2" id="KW-1185">Reference proteome</keyword>
<gene>
    <name evidence="1" type="ORF">A3Q56_08184</name>
</gene>
<dbReference type="EMBL" id="LWCA01002183">
    <property type="protein sequence ID" value="OAF64051.1"/>
    <property type="molecule type" value="Genomic_DNA"/>
</dbReference>
<organism evidence="1 2">
    <name type="scientific">Intoshia linei</name>
    <dbReference type="NCBI Taxonomy" id="1819745"/>
    <lineage>
        <taxon>Eukaryota</taxon>
        <taxon>Metazoa</taxon>
        <taxon>Spiralia</taxon>
        <taxon>Lophotrochozoa</taxon>
        <taxon>Mesozoa</taxon>
        <taxon>Orthonectida</taxon>
        <taxon>Rhopaluridae</taxon>
        <taxon>Intoshia</taxon>
    </lineage>
</organism>
<comment type="caution">
    <text evidence="1">The sequence shown here is derived from an EMBL/GenBank/DDBJ whole genome shotgun (WGS) entry which is preliminary data.</text>
</comment>
<name>A0A177ARN2_9BILA</name>
<proteinExistence type="predicted"/>
<evidence type="ECO:0000313" key="1">
    <source>
        <dbReference type="EMBL" id="OAF64051.1"/>
    </source>
</evidence>
<accession>A0A177ARN2</accession>
<dbReference type="AlphaFoldDB" id="A0A177ARN2"/>
<evidence type="ECO:0000313" key="2">
    <source>
        <dbReference type="Proteomes" id="UP000078046"/>
    </source>
</evidence>
<protein>
    <submittedName>
        <fullName evidence="1">Uncharacterized protein</fullName>
    </submittedName>
</protein>